<gene>
    <name evidence="3" type="ORF">GTW23_03640</name>
</gene>
<protein>
    <recommendedName>
        <fullName evidence="5">Cell division protein FtsL</fullName>
    </recommendedName>
</protein>
<keyword evidence="1" id="KW-0175">Coiled coil</keyword>
<comment type="caution">
    <text evidence="3">The sequence shown here is derived from an EMBL/GenBank/DDBJ whole genome shotgun (WGS) entry which is preliminary data.</text>
</comment>
<dbReference type="Proteomes" id="UP001320715">
    <property type="component" value="Unassembled WGS sequence"/>
</dbReference>
<evidence type="ECO:0000256" key="1">
    <source>
        <dbReference type="SAM" id="Coils"/>
    </source>
</evidence>
<feature type="region of interest" description="Disordered" evidence="2">
    <location>
        <begin position="79"/>
        <end position="118"/>
    </location>
</feature>
<feature type="coiled-coil region" evidence="1">
    <location>
        <begin position="24"/>
        <end position="54"/>
    </location>
</feature>
<evidence type="ECO:0000313" key="3">
    <source>
        <dbReference type="EMBL" id="MCO6407256.1"/>
    </source>
</evidence>
<organism evidence="3 4">
    <name type="scientific">Hoeflea alexandrii</name>
    <dbReference type="NCBI Taxonomy" id="288436"/>
    <lineage>
        <taxon>Bacteria</taxon>
        <taxon>Pseudomonadati</taxon>
        <taxon>Pseudomonadota</taxon>
        <taxon>Alphaproteobacteria</taxon>
        <taxon>Hyphomicrobiales</taxon>
        <taxon>Rhizobiaceae</taxon>
        <taxon>Hoeflea</taxon>
    </lineage>
</organism>
<keyword evidence="4" id="KW-1185">Reference proteome</keyword>
<accession>A0ABT1CPE2</accession>
<evidence type="ECO:0000313" key="4">
    <source>
        <dbReference type="Proteomes" id="UP001320715"/>
    </source>
</evidence>
<name>A0ABT1CPE2_9HYPH</name>
<evidence type="ECO:0008006" key="5">
    <source>
        <dbReference type="Google" id="ProtNLM"/>
    </source>
</evidence>
<proteinExistence type="predicted"/>
<reference evidence="3 4" key="1">
    <citation type="submission" date="2020-01" db="EMBL/GenBank/DDBJ databases">
        <title>Genomes of bacteria type strains.</title>
        <authorList>
            <person name="Chen J."/>
            <person name="Zhu S."/>
            <person name="Yang J."/>
        </authorList>
    </citation>
    <scope>NUCLEOTIDE SEQUENCE [LARGE SCALE GENOMIC DNA]</scope>
    <source>
        <strain evidence="3 4">DSM 16655</strain>
    </source>
</reference>
<dbReference type="EMBL" id="JAAAML010000001">
    <property type="protein sequence ID" value="MCO6407256.1"/>
    <property type="molecule type" value="Genomic_DNA"/>
</dbReference>
<sequence length="118" mass="12926">MLRTLDVVLVVAMVAAATITYQIKHAAEEKLAEVRELQAEIKLQEETIDLLEADWSLLNQPSRLQQLSTAFEAELGLKPIAPEQMAEPDELPGRASDFEPQIAEGVTDAELTTGSVQP</sequence>
<dbReference type="RefSeq" id="WP_252914657.1">
    <property type="nucleotide sequence ID" value="NZ_CP159480.1"/>
</dbReference>
<evidence type="ECO:0000256" key="2">
    <source>
        <dbReference type="SAM" id="MobiDB-lite"/>
    </source>
</evidence>